<dbReference type="GO" id="GO:0000030">
    <property type="term" value="F:mannosyltransferase activity"/>
    <property type="evidence" value="ECO:0007669"/>
    <property type="project" value="TreeGrafter"/>
</dbReference>
<organism evidence="2 3">
    <name type="scientific">Indibacter alkaliphilus (strain CCUG 57479 / KCTC 22604 / LW1)</name>
    <dbReference type="NCBI Taxonomy" id="1189612"/>
    <lineage>
        <taxon>Bacteria</taxon>
        <taxon>Pseudomonadati</taxon>
        <taxon>Bacteroidota</taxon>
        <taxon>Cytophagia</taxon>
        <taxon>Cytophagales</taxon>
        <taxon>Cyclobacteriaceae</taxon>
    </lineage>
</organism>
<evidence type="ECO:0000313" key="3">
    <source>
        <dbReference type="Proteomes" id="UP000006073"/>
    </source>
</evidence>
<comment type="caution">
    <text evidence="2">The sequence shown here is derived from an EMBL/GenBank/DDBJ whole genome shotgun (WGS) entry which is preliminary data.</text>
</comment>
<dbReference type="GO" id="GO:0016020">
    <property type="term" value="C:membrane"/>
    <property type="evidence" value="ECO:0007669"/>
    <property type="project" value="GOC"/>
</dbReference>
<dbReference type="InterPro" id="IPR029044">
    <property type="entry name" value="Nucleotide-diphossugar_trans"/>
</dbReference>
<keyword evidence="3" id="KW-1185">Reference proteome</keyword>
<dbReference type="SUPFAM" id="SSF53448">
    <property type="entry name" value="Nucleotide-diphospho-sugar transferases"/>
    <property type="match status" value="1"/>
</dbReference>
<dbReference type="Gene3D" id="3.90.550.20">
    <property type="match status" value="1"/>
</dbReference>
<reference evidence="2 3" key="1">
    <citation type="journal article" date="2013" name="Genome Announc.">
        <title>Draft Genome Sequence of Indibacter alkaliphilus Strain LW1T, Isolated from Lonar Lake, a Haloalkaline Lake in the Buldana District of Maharashtra, India.</title>
        <authorList>
            <person name="Singh A."/>
            <person name="Kumar Jangir P."/>
            <person name="Sharma R."/>
            <person name="Singh A."/>
            <person name="Kumar Pinnaka A."/>
            <person name="Shivaji S."/>
        </authorList>
    </citation>
    <scope>NUCLEOTIDE SEQUENCE [LARGE SCALE GENOMIC DNA]</scope>
    <source>
        <strain evidence="3">CCUG 57479 / KCTC 22604 / LW1</strain>
    </source>
</reference>
<gene>
    <name evidence="2" type="ORF">A33Q_3707</name>
</gene>
<protein>
    <recommendedName>
        <fullName evidence="4">Glycosyltransferase sugar-binding region containing DXD motif-containing protein</fullName>
    </recommendedName>
</protein>
<dbReference type="Proteomes" id="UP000006073">
    <property type="component" value="Unassembled WGS sequence"/>
</dbReference>
<evidence type="ECO:0008006" key="4">
    <source>
        <dbReference type="Google" id="ProtNLM"/>
    </source>
</evidence>
<dbReference type="STRING" id="1189612.A33Q_3707"/>
<dbReference type="eggNOG" id="COG3774">
    <property type="taxonomic scope" value="Bacteria"/>
</dbReference>
<dbReference type="InterPro" id="IPR051706">
    <property type="entry name" value="Glycosyltransferase_domain"/>
</dbReference>
<name>S2DP66_INDAL</name>
<dbReference type="PANTHER" id="PTHR32385">
    <property type="entry name" value="MANNOSYL PHOSPHORYLINOSITOL CERAMIDE SYNTHASE"/>
    <property type="match status" value="1"/>
</dbReference>
<evidence type="ECO:0000313" key="2">
    <source>
        <dbReference type="EMBL" id="EOZ93761.1"/>
    </source>
</evidence>
<dbReference type="PANTHER" id="PTHR32385:SF15">
    <property type="entry name" value="INOSITOL PHOSPHOCERAMIDE MANNOSYLTRANSFERASE 1"/>
    <property type="match status" value="1"/>
</dbReference>
<evidence type="ECO:0000256" key="1">
    <source>
        <dbReference type="ARBA" id="ARBA00022679"/>
    </source>
</evidence>
<dbReference type="InterPro" id="IPR007577">
    <property type="entry name" value="GlycoTrfase_DXD_sugar-bd_CS"/>
</dbReference>
<dbReference type="AlphaFoldDB" id="S2DP66"/>
<dbReference type="Pfam" id="PF04488">
    <property type="entry name" value="Gly_transf_sug"/>
    <property type="match status" value="1"/>
</dbReference>
<dbReference type="RefSeq" id="WP_009033641.1">
    <property type="nucleotide sequence ID" value="NZ_ALWO02000045.1"/>
</dbReference>
<dbReference type="EMBL" id="ALWO02000045">
    <property type="protein sequence ID" value="EOZ93761.1"/>
    <property type="molecule type" value="Genomic_DNA"/>
</dbReference>
<proteinExistence type="predicted"/>
<sequence>MIPKIIHYCWFGKKAMSELELGCIQSWKAVLPDYKIKLWNEENFDYSAYGFSSEAYKLGKYAFVTDVCRLHALYQEGGIYLDTDMLVLKDFTHLMDFDFIISEEKEGLISAGIIGSTPRNPTLSDLLSQYKVLRFNINSPLDIPSFLTSNLNRNKIKIYPAAYFYPLPFSKKGQDYKSYIHPETYAVHLWNHSWKTEWSHLHDKSFVKALSGYFKRIWSSPKSMIGDSFPMMFIKCFLAESFSGLYQKYKKG</sequence>
<keyword evidence="1" id="KW-0808">Transferase</keyword>
<dbReference type="OrthoDB" id="9802987at2"/>
<accession>S2DP66</accession>
<dbReference type="GO" id="GO:0051999">
    <property type="term" value="P:mannosyl-inositol phosphorylceramide biosynthetic process"/>
    <property type="evidence" value="ECO:0007669"/>
    <property type="project" value="TreeGrafter"/>
</dbReference>